<evidence type="ECO:0000313" key="11">
    <source>
        <dbReference type="Proteomes" id="UP000038040"/>
    </source>
</evidence>
<dbReference type="InterPro" id="IPR057635">
    <property type="entry name" value="Tsg_N"/>
</dbReference>
<keyword evidence="5 7" id="KW-0732">Signal</keyword>
<evidence type="ECO:0000256" key="2">
    <source>
        <dbReference type="ARBA" id="ARBA00010047"/>
    </source>
</evidence>
<keyword evidence="12" id="KW-1185">Reference proteome</keyword>
<sequence>MFYSKSAFLLVIFLALNAIQFSAAIFDCSETRCGPRVSKCMLIKACNCSITRQNILSNNCTCCNQCIQCLDKQFTECCSCFGLCNPDREIPRINSYVEKLEQNDEDLIVFDKVASINRLGTTHTFPIMQEYAYDVREGKYMNRIRDSKDEATCTVLYLDQCMSHEECSRQCLVIGATMLRWFHTGCCECIGHTCLPYGSNIPRCKYCTDFDDDSILNQSNRHEL</sequence>
<dbReference type="STRING" id="318479.A0A0N4UB08"/>
<accession>A0A0N4UB08</accession>
<evidence type="ECO:0000256" key="5">
    <source>
        <dbReference type="ARBA" id="ARBA00022729"/>
    </source>
</evidence>
<evidence type="ECO:0000313" key="12">
    <source>
        <dbReference type="Proteomes" id="UP000274756"/>
    </source>
</evidence>
<keyword evidence="4" id="KW-0964">Secreted</keyword>
<evidence type="ECO:0000313" key="10">
    <source>
        <dbReference type="EMBL" id="VDN58277.1"/>
    </source>
</evidence>
<evidence type="ECO:0000256" key="7">
    <source>
        <dbReference type="SAM" id="SignalP"/>
    </source>
</evidence>
<dbReference type="AlphaFoldDB" id="A0A0N4UB08"/>
<keyword evidence="6" id="KW-0325">Glycoprotein</keyword>
<evidence type="ECO:0000256" key="3">
    <source>
        <dbReference type="ARBA" id="ARBA00022473"/>
    </source>
</evidence>
<dbReference type="Pfam" id="PF23782">
    <property type="entry name" value="Tsg_N"/>
    <property type="match status" value="1"/>
</dbReference>
<evidence type="ECO:0000256" key="4">
    <source>
        <dbReference type="ARBA" id="ARBA00022525"/>
    </source>
</evidence>
<dbReference type="EMBL" id="UYYG01001167">
    <property type="protein sequence ID" value="VDN58277.1"/>
    <property type="molecule type" value="Genomic_DNA"/>
</dbReference>
<evidence type="ECO:0000259" key="9">
    <source>
        <dbReference type="Pfam" id="PF23782"/>
    </source>
</evidence>
<dbReference type="OrthoDB" id="10037323at2759"/>
<reference evidence="10 12" key="2">
    <citation type="submission" date="2018-11" db="EMBL/GenBank/DDBJ databases">
        <authorList>
            <consortium name="Pathogen Informatics"/>
        </authorList>
    </citation>
    <scope>NUCLEOTIDE SEQUENCE [LARGE SCALE GENOMIC DNA]</scope>
</reference>
<feature type="domain" description="Tsg N-terminal" evidence="9">
    <location>
        <begin position="28"/>
        <end position="87"/>
    </location>
</feature>
<comment type="similarity">
    <text evidence="2">Belongs to the twisted gastrulation protein family.</text>
</comment>
<evidence type="ECO:0000313" key="13">
    <source>
        <dbReference type="WBParaSite" id="DME_0000436701-mRNA-1"/>
    </source>
</evidence>
<dbReference type="Proteomes" id="UP000038040">
    <property type="component" value="Unplaced"/>
</dbReference>
<dbReference type="PANTHER" id="PTHR12312">
    <property type="entry name" value="TWISTED GASTRULATION PROTEIN HOMOLOG 1-A-RELATED"/>
    <property type="match status" value="1"/>
</dbReference>
<evidence type="ECO:0000259" key="8">
    <source>
        <dbReference type="Pfam" id="PF04668"/>
    </source>
</evidence>
<dbReference type="InterPro" id="IPR057726">
    <property type="entry name" value="Tsg_C"/>
</dbReference>
<keyword evidence="3" id="KW-0217">Developmental protein</keyword>
<dbReference type="Proteomes" id="UP000274756">
    <property type="component" value="Unassembled WGS sequence"/>
</dbReference>
<dbReference type="InterPro" id="IPR006761">
    <property type="entry name" value="Tsg"/>
</dbReference>
<evidence type="ECO:0000256" key="1">
    <source>
        <dbReference type="ARBA" id="ARBA00004613"/>
    </source>
</evidence>
<dbReference type="GO" id="GO:0005615">
    <property type="term" value="C:extracellular space"/>
    <property type="evidence" value="ECO:0007669"/>
    <property type="project" value="TreeGrafter"/>
</dbReference>
<organism evidence="11 13">
    <name type="scientific">Dracunculus medinensis</name>
    <name type="common">Guinea worm</name>
    <dbReference type="NCBI Taxonomy" id="318479"/>
    <lineage>
        <taxon>Eukaryota</taxon>
        <taxon>Metazoa</taxon>
        <taxon>Ecdysozoa</taxon>
        <taxon>Nematoda</taxon>
        <taxon>Chromadorea</taxon>
        <taxon>Rhabditida</taxon>
        <taxon>Spirurina</taxon>
        <taxon>Dracunculoidea</taxon>
        <taxon>Dracunculidae</taxon>
        <taxon>Dracunculus</taxon>
    </lineage>
</organism>
<feature type="chain" id="PRO_5041079477" evidence="7">
    <location>
        <begin position="25"/>
        <end position="224"/>
    </location>
</feature>
<dbReference type="PANTHER" id="PTHR12312:SF16">
    <property type="entry name" value="TWISTED GASTRULATION PROTEIN HOMOLOG 1-A-RELATED"/>
    <property type="match status" value="1"/>
</dbReference>
<feature type="signal peptide" evidence="7">
    <location>
        <begin position="1"/>
        <end position="24"/>
    </location>
</feature>
<dbReference type="GO" id="GO:0030510">
    <property type="term" value="P:regulation of BMP signaling pathway"/>
    <property type="evidence" value="ECO:0007669"/>
    <property type="project" value="TreeGrafter"/>
</dbReference>
<proteinExistence type="inferred from homology"/>
<dbReference type="WBParaSite" id="DME_0000436701-mRNA-1">
    <property type="protein sequence ID" value="DME_0000436701-mRNA-1"/>
    <property type="gene ID" value="DME_0000436701"/>
</dbReference>
<comment type="subcellular location">
    <subcellularLocation>
        <location evidence="1">Secreted</location>
    </subcellularLocation>
</comment>
<reference evidence="13" key="1">
    <citation type="submission" date="2017-02" db="UniProtKB">
        <authorList>
            <consortium name="WormBaseParasite"/>
        </authorList>
    </citation>
    <scope>IDENTIFICATION</scope>
</reference>
<feature type="domain" description="Tsg C-terminal" evidence="8">
    <location>
        <begin position="139"/>
        <end position="207"/>
    </location>
</feature>
<evidence type="ECO:0000256" key="6">
    <source>
        <dbReference type="ARBA" id="ARBA00023180"/>
    </source>
</evidence>
<gene>
    <name evidence="10" type="ORF">DME_LOCUS8250</name>
</gene>
<dbReference type="Pfam" id="PF04668">
    <property type="entry name" value="Tsg"/>
    <property type="match status" value="1"/>
</dbReference>
<protein>
    <submittedName>
        <fullName evidence="13">Protein twisted gastrulation</fullName>
    </submittedName>
</protein>
<name>A0A0N4UB08_DRAME</name>